<organism evidence="6">
    <name type="scientific">Physcomitrium patens</name>
    <name type="common">Spreading-leaved earth moss</name>
    <name type="synonym">Physcomitrella patens</name>
    <dbReference type="NCBI Taxonomy" id="3218"/>
    <lineage>
        <taxon>Eukaryota</taxon>
        <taxon>Viridiplantae</taxon>
        <taxon>Streptophyta</taxon>
        <taxon>Embryophyta</taxon>
        <taxon>Bryophyta</taxon>
        <taxon>Bryophytina</taxon>
        <taxon>Bryopsida</taxon>
        <taxon>Funariidae</taxon>
        <taxon>Funariales</taxon>
        <taxon>Funariaceae</taxon>
        <taxon>Physcomitrium</taxon>
    </lineage>
</organism>
<reference evidence="6 8" key="2">
    <citation type="journal article" date="2018" name="Plant J.">
        <title>The Physcomitrella patens chromosome-scale assembly reveals moss genome structure and evolution.</title>
        <authorList>
            <person name="Lang D."/>
            <person name="Ullrich K.K."/>
            <person name="Murat F."/>
            <person name="Fuchs J."/>
            <person name="Jenkins J."/>
            <person name="Haas F.B."/>
            <person name="Piednoel M."/>
            <person name="Gundlach H."/>
            <person name="Van Bel M."/>
            <person name="Meyberg R."/>
            <person name="Vives C."/>
            <person name="Morata J."/>
            <person name="Symeonidi A."/>
            <person name="Hiss M."/>
            <person name="Muchero W."/>
            <person name="Kamisugi Y."/>
            <person name="Saleh O."/>
            <person name="Blanc G."/>
            <person name="Decker E.L."/>
            <person name="van Gessel N."/>
            <person name="Grimwood J."/>
            <person name="Hayes R.D."/>
            <person name="Graham S.W."/>
            <person name="Gunter L.E."/>
            <person name="McDaniel S.F."/>
            <person name="Hoernstein S.N.W."/>
            <person name="Larsson A."/>
            <person name="Li F.W."/>
            <person name="Perroud P.F."/>
            <person name="Phillips J."/>
            <person name="Ranjan P."/>
            <person name="Rokshar D.S."/>
            <person name="Rothfels C.J."/>
            <person name="Schneider L."/>
            <person name="Shu S."/>
            <person name="Stevenson D.W."/>
            <person name="Thummler F."/>
            <person name="Tillich M."/>
            <person name="Villarreal Aguilar J.C."/>
            <person name="Widiez T."/>
            <person name="Wong G.K."/>
            <person name="Wymore A."/>
            <person name="Zhang Y."/>
            <person name="Zimmer A.D."/>
            <person name="Quatrano R.S."/>
            <person name="Mayer K.F.X."/>
            <person name="Goodstein D."/>
            <person name="Casacuberta J.M."/>
            <person name="Vandepoele K."/>
            <person name="Reski R."/>
            <person name="Cuming A.C."/>
            <person name="Tuskan G.A."/>
            <person name="Maumus F."/>
            <person name="Salse J."/>
            <person name="Schmutz J."/>
            <person name="Rensing S.A."/>
        </authorList>
    </citation>
    <scope>NUCLEOTIDE SEQUENCE [LARGE SCALE GENOMIC DNA]</scope>
    <source>
        <strain evidence="7 8">cv. Gransden 2004</strain>
    </source>
</reference>
<dbReference type="GeneID" id="112293741"/>
<evidence type="ECO:0000259" key="4">
    <source>
        <dbReference type="Pfam" id="PF16712"/>
    </source>
</evidence>
<dbReference type="EnsemblPlants" id="Pp3c16_2310V3.2">
    <property type="protein sequence ID" value="Pp3c16_2310V3.2"/>
    <property type="gene ID" value="Pp3c16_2310"/>
</dbReference>
<evidence type="ECO:0000259" key="3">
    <source>
        <dbReference type="Pfam" id="PF16711"/>
    </source>
</evidence>
<dbReference type="InterPro" id="IPR032012">
    <property type="entry name" value="SCAB-ABD"/>
</dbReference>
<dbReference type="Gramene" id="Pp3c16_2310V3.2">
    <property type="protein sequence ID" value="Pp3c16_2310V3.2"/>
    <property type="gene ID" value="Pp3c16_2310"/>
</dbReference>
<dbReference type="InterPro" id="IPR032015">
    <property type="entry name" value="SCAB-Ig"/>
</dbReference>
<dbReference type="STRING" id="3218.A0A2K1J6U5"/>
<feature type="domain" description="Stomatal closure-related actin-binding protein Ig" evidence="2">
    <location>
        <begin position="320"/>
        <end position="417"/>
    </location>
</feature>
<evidence type="ECO:0000313" key="6">
    <source>
        <dbReference type="EMBL" id="PNR37251.1"/>
    </source>
</evidence>
<dbReference type="AlphaFoldDB" id="A0A2K1J6U5"/>
<feature type="domain" description="Stomatal closure-related actin-binding protein PH" evidence="5">
    <location>
        <begin position="422"/>
        <end position="528"/>
    </location>
</feature>
<protein>
    <recommendedName>
        <fullName evidence="9">Stomatal closure-related actin-binding protein 1</fullName>
    </recommendedName>
</protein>
<evidence type="ECO:0008006" key="9">
    <source>
        <dbReference type="Google" id="ProtNLM"/>
    </source>
</evidence>
<dbReference type="KEGG" id="ppp:112293741"/>
<feature type="compositionally biased region" description="Polar residues" evidence="1">
    <location>
        <begin position="119"/>
        <end position="128"/>
    </location>
</feature>
<dbReference type="FunCoup" id="A0A2K1J6U5">
    <property type="interactions" value="1742"/>
</dbReference>
<dbReference type="InterPro" id="IPR041144">
    <property type="entry name" value="SCAB-PH"/>
</dbReference>
<dbReference type="Gene3D" id="1.20.5.440">
    <property type="entry name" value="ATP synthase delta/epsilon subunit, C-terminal domain"/>
    <property type="match status" value="1"/>
</dbReference>
<dbReference type="InterPro" id="IPR039640">
    <property type="entry name" value="SCAB"/>
</dbReference>
<accession>A0A2K1J6U5</accession>
<dbReference type="Gramene" id="Pp3c16_2310V3.1">
    <property type="protein sequence ID" value="Pp3c16_2310V3.1"/>
    <property type="gene ID" value="Pp3c16_2310"/>
</dbReference>
<dbReference type="Pfam" id="PF16711">
    <property type="entry name" value="SCAB-ABD"/>
    <property type="match status" value="1"/>
</dbReference>
<evidence type="ECO:0000313" key="8">
    <source>
        <dbReference type="Proteomes" id="UP000006727"/>
    </source>
</evidence>
<dbReference type="PANTHER" id="PTHR31172:SF3">
    <property type="entry name" value="STOMATAL CLOSURE-RELATED ACTIN-BINDING PROTEIN 1"/>
    <property type="match status" value="1"/>
</dbReference>
<dbReference type="Gene3D" id="2.30.29.140">
    <property type="match status" value="1"/>
</dbReference>
<evidence type="ECO:0000256" key="1">
    <source>
        <dbReference type="SAM" id="MobiDB-lite"/>
    </source>
</evidence>
<dbReference type="PANTHER" id="PTHR31172">
    <property type="entry name" value="STOMATAL CLOSURE-RELATED ACTIN-BINDING PROTEIN 1"/>
    <property type="match status" value="1"/>
</dbReference>
<dbReference type="InterPro" id="IPR032009">
    <property type="entry name" value="SCAB_CC"/>
</dbReference>
<name>A0A2K1J6U5_PHYPA</name>
<evidence type="ECO:0000259" key="5">
    <source>
        <dbReference type="Pfam" id="PF17684"/>
    </source>
</evidence>
<sequence>MKGITADVTLNGTGFHDHDDDTESPSKFVVAAETVELEKLQRRLSVRDLAIQFEKGQTAAKALAAKLADEAKSPSPVKAENGRRMSGGHQCSHGHSHGHSHGNSPDSKVKSPSDGAPSFRSSLRRTSGNIRECERHKVQEVMVLDRPALTKKLRVLLSELAGRVAGRNKDDVTEALAIIEAMELQWLQKENELAQEKADVKKAASLFQQASDEARKMVEEARANAKAQVEAAQAAVFRVEAALEEQTQSLSVAEKKELEMMRKDIHEARRIKMLHEPSKTMDMEFEIEGLRQGLLQKAEELVRLRKELLTAKRAGQIGNYELQGEERLGGVLAITRINEKVVDVSKCTIQWHRIAADGSKGGPITGATRPQYAPEPLDVGWLLRANLSMPDGKKESIFTTGPLDAAPGLGNYVEALFNRGSSEFNTRLVQQNGEVLEKPLLLVMLIDRTRIKLYKGRKSVAKEEYTSTIQLCGARGGGQAASRALYWVANKSHSLMLVLESERERNAAILLARRFARDQNVTLFGPDDGISISRIPSSVT</sequence>
<dbReference type="Gene3D" id="2.60.40.2700">
    <property type="match status" value="1"/>
</dbReference>
<dbReference type="CDD" id="cd13232">
    <property type="entry name" value="Ig-PH_SCAB1"/>
    <property type="match status" value="1"/>
</dbReference>
<dbReference type="GO" id="GO:0007015">
    <property type="term" value="P:actin filament organization"/>
    <property type="evidence" value="ECO:0007669"/>
    <property type="project" value="InterPro"/>
</dbReference>
<feature type="domain" description="Stomatal closure-related actin-binding protein coiled-coil" evidence="4">
    <location>
        <begin position="142"/>
        <end position="308"/>
    </location>
</feature>
<dbReference type="EMBL" id="ABEU02000016">
    <property type="protein sequence ID" value="PNR37251.1"/>
    <property type="molecule type" value="Genomic_DNA"/>
</dbReference>
<reference evidence="7" key="3">
    <citation type="submission" date="2020-12" db="UniProtKB">
        <authorList>
            <consortium name="EnsemblPlants"/>
        </authorList>
    </citation>
    <scope>IDENTIFICATION</scope>
</reference>
<dbReference type="OMA" id="AERSMDC"/>
<dbReference type="PaxDb" id="3218-PP1S242_68V6.1"/>
<dbReference type="Pfam" id="PF16712">
    <property type="entry name" value="SCAB_CC"/>
    <property type="match status" value="1"/>
</dbReference>
<dbReference type="Pfam" id="PF16709">
    <property type="entry name" value="SCAB-Ig"/>
    <property type="match status" value="1"/>
</dbReference>
<evidence type="ECO:0000259" key="2">
    <source>
        <dbReference type="Pfam" id="PF16709"/>
    </source>
</evidence>
<proteinExistence type="predicted"/>
<feature type="region of interest" description="Disordered" evidence="1">
    <location>
        <begin position="1"/>
        <end position="24"/>
    </location>
</feature>
<gene>
    <name evidence="7" type="primary">LOC112293741</name>
    <name evidence="6" type="ORF">PHYPA_020359</name>
</gene>
<dbReference type="EnsemblPlants" id="Pp3c16_2310V3.1">
    <property type="protein sequence ID" value="Pp3c16_2310V3.1"/>
    <property type="gene ID" value="Pp3c16_2310"/>
</dbReference>
<evidence type="ECO:0000313" key="7">
    <source>
        <dbReference type="EnsemblPlants" id="Pp3c16_2310V3.1"/>
    </source>
</evidence>
<dbReference type="Proteomes" id="UP000006727">
    <property type="component" value="Chromosome 16"/>
</dbReference>
<dbReference type="RefSeq" id="XP_024399299.1">
    <property type="nucleotide sequence ID" value="XM_024543531.2"/>
</dbReference>
<dbReference type="GO" id="GO:0003779">
    <property type="term" value="F:actin binding"/>
    <property type="evidence" value="ECO:0000318"/>
    <property type="project" value="GO_Central"/>
</dbReference>
<keyword evidence="8" id="KW-1185">Reference proteome</keyword>
<dbReference type="Pfam" id="PF17684">
    <property type="entry name" value="SCAB-PH"/>
    <property type="match status" value="1"/>
</dbReference>
<feature type="region of interest" description="Disordered" evidence="1">
    <location>
        <begin position="67"/>
        <end position="128"/>
    </location>
</feature>
<reference evidence="6 8" key="1">
    <citation type="journal article" date="2008" name="Science">
        <title>The Physcomitrella genome reveals evolutionary insights into the conquest of land by plants.</title>
        <authorList>
            <person name="Rensing S."/>
            <person name="Lang D."/>
            <person name="Zimmer A."/>
            <person name="Terry A."/>
            <person name="Salamov A."/>
            <person name="Shapiro H."/>
            <person name="Nishiyama T."/>
            <person name="Perroud P.-F."/>
            <person name="Lindquist E."/>
            <person name="Kamisugi Y."/>
            <person name="Tanahashi T."/>
            <person name="Sakakibara K."/>
            <person name="Fujita T."/>
            <person name="Oishi K."/>
            <person name="Shin-I T."/>
            <person name="Kuroki Y."/>
            <person name="Toyoda A."/>
            <person name="Suzuki Y."/>
            <person name="Hashimoto A."/>
            <person name="Yamaguchi K."/>
            <person name="Sugano A."/>
            <person name="Kohara Y."/>
            <person name="Fujiyama A."/>
            <person name="Anterola A."/>
            <person name="Aoki S."/>
            <person name="Ashton N."/>
            <person name="Barbazuk W.B."/>
            <person name="Barker E."/>
            <person name="Bennetzen J."/>
            <person name="Bezanilla M."/>
            <person name="Blankenship R."/>
            <person name="Cho S.H."/>
            <person name="Dutcher S."/>
            <person name="Estelle M."/>
            <person name="Fawcett J.A."/>
            <person name="Gundlach H."/>
            <person name="Hanada K."/>
            <person name="Heyl A."/>
            <person name="Hicks K.A."/>
            <person name="Hugh J."/>
            <person name="Lohr M."/>
            <person name="Mayer K."/>
            <person name="Melkozernov A."/>
            <person name="Murata T."/>
            <person name="Nelson D."/>
            <person name="Pils B."/>
            <person name="Prigge M."/>
            <person name="Reiss B."/>
            <person name="Renner T."/>
            <person name="Rombauts S."/>
            <person name="Rushton P."/>
            <person name="Sanderfoot A."/>
            <person name="Schween G."/>
            <person name="Shiu S.-H."/>
            <person name="Stueber K."/>
            <person name="Theodoulou F.L."/>
            <person name="Tu H."/>
            <person name="Van de Peer Y."/>
            <person name="Verrier P.J."/>
            <person name="Waters E."/>
            <person name="Wood A."/>
            <person name="Yang L."/>
            <person name="Cove D."/>
            <person name="Cuming A."/>
            <person name="Hasebe M."/>
            <person name="Lucas S."/>
            <person name="Mishler D.B."/>
            <person name="Reski R."/>
            <person name="Grigoriev I."/>
            <person name="Quatrano R.S."/>
            <person name="Boore J.L."/>
        </authorList>
    </citation>
    <scope>NUCLEOTIDE SEQUENCE [LARGE SCALE GENOMIC DNA]</scope>
    <source>
        <strain evidence="7 8">cv. Gransden 2004</strain>
    </source>
</reference>
<dbReference type="OrthoDB" id="2014217at2759"/>
<dbReference type="GO" id="GO:0010119">
    <property type="term" value="P:regulation of stomatal movement"/>
    <property type="evidence" value="ECO:0007669"/>
    <property type="project" value="InterPro"/>
</dbReference>
<feature type="domain" description="Stomatal closure-related actin-binding protein actin-binding" evidence="3">
    <location>
        <begin position="29"/>
        <end position="72"/>
    </location>
</feature>